<comment type="caution">
    <text evidence="7">The sequence shown here is derived from an EMBL/GenBank/DDBJ whole genome shotgun (WGS) entry which is preliminary data.</text>
</comment>
<dbReference type="SUPFAM" id="SSF50494">
    <property type="entry name" value="Trypsin-like serine proteases"/>
    <property type="match status" value="1"/>
</dbReference>
<organism evidence="7 8">
    <name type="scientific">Haloferula rosea</name>
    <dbReference type="NCBI Taxonomy" id="490093"/>
    <lineage>
        <taxon>Bacteria</taxon>
        <taxon>Pseudomonadati</taxon>
        <taxon>Verrucomicrobiota</taxon>
        <taxon>Verrucomicrobiia</taxon>
        <taxon>Verrucomicrobiales</taxon>
        <taxon>Verrucomicrobiaceae</taxon>
        <taxon>Haloferula</taxon>
    </lineage>
</organism>
<dbReference type="Gene3D" id="2.60.40.10">
    <property type="entry name" value="Immunoglobulins"/>
    <property type="match status" value="1"/>
</dbReference>
<dbReference type="Proteomes" id="UP000658278">
    <property type="component" value="Unassembled WGS sequence"/>
</dbReference>
<accession>A0A934VHQ7</accession>
<keyword evidence="8" id="KW-1185">Reference proteome</keyword>
<sequence>MSARLLALISVGLSCASEALVIRHDTPTLSYENYGKESQFNASTAISRAEDYEYGIAGATAIDSRWGVHARHTLRNVENWMNAGNGARLRGTKWNGVNHQGLPNVNVLGVIHFDDDFTRFANAIDIALVRTNAASSTLRIAPLFGGWDEVGRVGSGASAANNRTDGSGVSRKTEAQQTTNSGRWYEVRWAGKNEINQATGQALGSPNNALLKIDLDHPTNTSKSVMGGNTAIDLEYGSMNGDSGSPIYVTKNGLEGQVAGVLSGGTGNVYGATTVYVRTRPYRTWISDTIQANPDNRAVYIATIPDQLVSVGDTMTVTETSTGTEQGPLTPGFSLVNAPSGMTIDSASGVITWTPTAAQAGRVHTITVKVTEDGVVANSKTKSFDVTVVGDSFTEFWNWSAAPPGWGKVTVSGGAPYGENSGAFPYLQGGTNNLIHQQLTGTLPAWATVNVSIKAADFNQTWSKGGEIEYGFRDAQPTVATAGAAFTHSGLASVPNYDGDGLQDGLGNTGGNVDYSFAFTTTEPVTDPWFVVRKNEDGGRIAVDDIVISYFFIDGDGDGLPDAQELDLGTDPGLVDSDGDGLNDGNEVAEGTDPLSGDSDEDGYSDGYEVNGIGTDPLDADDPGGSNQLAIGISFVSAAGKGIGVGIPQSAHAGAPGVAQSHWNVTSALPQGATSGSTANIVAPSGGVLIDSQGGATGATVNFTMNNMWSADNEDLTPYGTLMRGYLDTDANTDCSVTFSAIPYPEYDVYVYFGANSNGRTGAITDGTTSYSFSTASSSVGNPGTYLRTMDTGSAHPPANYAVFEGKTDPSVTLTYLRGSGNGGIHGIQIVPVGAASTYQQWASSFSLDPAGDGAPGEDADGDGHDNLVEFALHASPIDAASRPVMTAARAGDGFSLIYEQSKLADELSIQVKWSDDLISWHDTDVTMQVLGENADFREMKATVSTVGQSSKFLRVEIETP</sequence>
<name>A0A934VHQ7_9BACT</name>
<keyword evidence="4" id="KW-0106">Calcium</keyword>
<evidence type="ECO:0000256" key="4">
    <source>
        <dbReference type="ARBA" id="ARBA00022837"/>
    </source>
</evidence>
<dbReference type="SUPFAM" id="SSF49313">
    <property type="entry name" value="Cadherin-like"/>
    <property type="match status" value="1"/>
</dbReference>
<keyword evidence="3" id="KW-0732">Signal</keyword>
<dbReference type="InterPro" id="IPR033116">
    <property type="entry name" value="TRYPSIN_SER"/>
</dbReference>
<dbReference type="GO" id="GO:0006508">
    <property type="term" value="P:proteolysis"/>
    <property type="evidence" value="ECO:0007669"/>
    <property type="project" value="InterPro"/>
</dbReference>
<dbReference type="PROSITE" id="PS00135">
    <property type="entry name" value="TRYPSIN_SER"/>
    <property type="match status" value="1"/>
</dbReference>
<dbReference type="InterPro" id="IPR009003">
    <property type="entry name" value="Peptidase_S1_PA"/>
</dbReference>
<dbReference type="Gene3D" id="2.40.10.10">
    <property type="entry name" value="Trypsin-like serine proteases"/>
    <property type="match status" value="1"/>
</dbReference>
<reference evidence="7" key="1">
    <citation type="submission" date="2021-01" db="EMBL/GenBank/DDBJ databases">
        <title>Modified the classification status of verrucomicrobia.</title>
        <authorList>
            <person name="Feng X."/>
        </authorList>
    </citation>
    <scope>NUCLEOTIDE SEQUENCE</scope>
    <source>
        <strain evidence="7">KCTC 22201</strain>
    </source>
</reference>
<feature type="domain" description="Peptidase S1" evidence="6">
    <location>
        <begin position="40"/>
        <end position="286"/>
    </location>
</feature>
<evidence type="ECO:0000256" key="3">
    <source>
        <dbReference type="ARBA" id="ARBA00022729"/>
    </source>
</evidence>
<evidence type="ECO:0000313" key="7">
    <source>
        <dbReference type="EMBL" id="MBK1828935.1"/>
    </source>
</evidence>
<proteinExistence type="predicted"/>
<dbReference type="InterPro" id="IPR001254">
    <property type="entry name" value="Trypsin_dom"/>
</dbReference>
<dbReference type="InterPro" id="IPR013783">
    <property type="entry name" value="Ig-like_fold"/>
</dbReference>
<evidence type="ECO:0000256" key="2">
    <source>
        <dbReference type="ARBA" id="ARBA00022525"/>
    </source>
</evidence>
<gene>
    <name evidence="7" type="ORF">JIN81_18005</name>
</gene>
<dbReference type="GO" id="GO:0005509">
    <property type="term" value="F:calcium ion binding"/>
    <property type="evidence" value="ECO:0007669"/>
    <property type="project" value="InterPro"/>
</dbReference>
<comment type="subcellular location">
    <subcellularLocation>
        <location evidence="1">Secreted</location>
    </subcellularLocation>
</comment>
<dbReference type="Pfam" id="PF18884">
    <property type="entry name" value="TSP3_bac"/>
    <property type="match status" value="3"/>
</dbReference>
<dbReference type="InterPro" id="IPR015919">
    <property type="entry name" value="Cadherin-like_sf"/>
</dbReference>
<evidence type="ECO:0000256" key="5">
    <source>
        <dbReference type="SAM" id="MobiDB-lite"/>
    </source>
</evidence>
<feature type="compositionally biased region" description="Polar residues" evidence="5">
    <location>
        <begin position="158"/>
        <end position="167"/>
    </location>
</feature>
<dbReference type="Pfam" id="PF05345">
    <property type="entry name" value="He_PIG"/>
    <property type="match status" value="1"/>
</dbReference>
<dbReference type="RefSeq" id="WP_200283258.1">
    <property type="nucleotide sequence ID" value="NZ_JAENII010000021.1"/>
</dbReference>
<feature type="region of interest" description="Disordered" evidence="5">
    <location>
        <begin position="156"/>
        <end position="180"/>
    </location>
</feature>
<feature type="region of interest" description="Disordered" evidence="5">
    <location>
        <begin position="562"/>
        <end position="625"/>
    </location>
</feature>
<dbReference type="GO" id="GO:0004252">
    <property type="term" value="F:serine-type endopeptidase activity"/>
    <property type="evidence" value="ECO:0007669"/>
    <property type="project" value="InterPro"/>
</dbReference>
<dbReference type="PROSITE" id="PS51257">
    <property type="entry name" value="PROKAR_LIPOPROTEIN"/>
    <property type="match status" value="1"/>
</dbReference>
<protein>
    <submittedName>
        <fullName evidence="7">Ig domain-containing protein</fullName>
    </submittedName>
</protein>
<keyword evidence="2" id="KW-0964">Secreted</keyword>
<dbReference type="EMBL" id="JAENII010000021">
    <property type="protein sequence ID" value="MBK1828935.1"/>
    <property type="molecule type" value="Genomic_DNA"/>
</dbReference>
<dbReference type="GO" id="GO:0016020">
    <property type="term" value="C:membrane"/>
    <property type="evidence" value="ECO:0007669"/>
    <property type="project" value="InterPro"/>
</dbReference>
<dbReference type="InterPro" id="IPR043504">
    <property type="entry name" value="Peptidase_S1_PA_chymotrypsin"/>
</dbReference>
<dbReference type="Pfam" id="PF00089">
    <property type="entry name" value="Trypsin"/>
    <property type="match status" value="1"/>
</dbReference>
<dbReference type="InterPro" id="IPR059100">
    <property type="entry name" value="TSP3_bac"/>
</dbReference>
<evidence type="ECO:0000259" key="6">
    <source>
        <dbReference type="Pfam" id="PF00089"/>
    </source>
</evidence>
<evidence type="ECO:0000313" key="8">
    <source>
        <dbReference type="Proteomes" id="UP000658278"/>
    </source>
</evidence>
<dbReference type="AlphaFoldDB" id="A0A934VHQ7"/>
<evidence type="ECO:0000256" key="1">
    <source>
        <dbReference type="ARBA" id="ARBA00004613"/>
    </source>
</evidence>